<evidence type="ECO:0000256" key="1">
    <source>
        <dbReference type="ARBA" id="ARBA00022679"/>
    </source>
</evidence>
<protein>
    <submittedName>
        <fullName evidence="4">GNAT family N-acetyltransferase</fullName>
    </submittedName>
</protein>
<name>A0A412Z8G5_9FIRM</name>
<dbReference type="EMBL" id="QSHZ01000008">
    <property type="protein sequence ID" value="RHC56543.1"/>
    <property type="molecule type" value="Genomic_DNA"/>
</dbReference>
<dbReference type="PANTHER" id="PTHR43877">
    <property type="entry name" value="AMINOALKYLPHOSPHONATE N-ACETYLTRANSFERASE-RELATED-RELATED"/>
    <property type="match status" value="1"/>
</dbReference>
<evidence type="ECO:0000313" key="4">
    <source>
        <dbReference type="EMBL" id="RGV76303.1"/>
    </source>
</evidence>
<proteinExistence type="predicted"/>
<evidence type="ECO:0000313" key="6">
    <source>
        <dbReference type="Proteomes" id="UP000283975"/>
    </source>
</evidence>
<dbReference type="InterPro" id="IPR017255">
    <property type="entry name" value="AcTrfase_GNAT_prd"/>
</dbReference>
<evidence type="ECO:0000313" key="7">
    <source>
        <dbReference type="Proteomes" id="UP000284543"/>
    </source>
</evidence>
<organism evidence="4 7">
    <name type="scientific">Enterocloster bolteae</name>
    <dbReference type="NCBI Taxonomy" id="208479"/>
    <lineage>
        <taxon>Bacteria</taxon>
        <taxon>Bacillati</taxon>
        <taxon>Bacillota</taxon>
        <taxon>Clostridia</taxon>
        <taxon>Lachnospirales</taxon>
        <taxon>Lachnospiraceae</taxon>
        <taxon>Enterocloster</taxon>
    </lineage>
</organism>
<dbReference type="EMBL" id="QRZM01000004">
    <property type="protein sequence ID" value="RGV76303.1"/>
    <property type="molecule type" value="Genomic_DNA"/>
</dbReference>
<dbReference type="Gene3D" id="3.40.630.30">
    <property type="match status" value="1"/>
</dbReference>
<dbReference type="CDD" id="cd04301">
    <property type="entry name" value="NAT_SF"/>
    <property type="match status" value="1"/>
</dbReference>
<dbReference type="PROSITE" id="PS51186">
    <property type="entry name" value="GNAT"/>
    <property type="match status" value="1"/>
</dbReference>
<evidence type="ECO:0000313" key="5">
    <source>
        <dbReference type="EMBL" id="RHC56543.1"/>
    </source>
</evidence>
<keyword evidence="2" id="KW-0012">Acyltransferase</keyword>
<evidence type="ECO:0000259" key="3">
    <source>
        <dbReference type="PROSITE" id="PS51186"/>
    </source>
</evidence>
<dbReference type="InterPro" id="IPR000182">
    <property type="entry name" value="GNAT_dom"/>
</dbReference>
<reference evidence="6 7" key="1">
    <citation type="submission" date="2018-08" db="EMBL/GenBank/DDBJ databases">
        <title>A genome reference for cultivated species of the human gut microbiota.</title>
        <authorList>
            <person name="Zou Y."/>
            <person name="Xue W."/>
            <person name="Luo G."/>
        </authorList>
    </citation>
    <scope>NUCLEOTIDE SEQUENCE [LARGE SCALE GENOMIC DNA]</scope>
    <source>
        <strain evidence="4 7">AF14-18</strain>
        <strain evidence="5 6">AM35-14</strain>
    </source>
</reference>
<dbReference type="GeneID" id="23113720"/>
<comment type="caution">
    <text evidence="4">The sequence shown here is derived from an EMBL/GenBank/DDBJ whole genome shotgun (WGS) entry which is preliminary data.</text>
</comment>
<dbReference type="Proteomes" id="UP000284543">
    <property type="component" value="Unassembled WGS sequence"/>
</dbReference>
<dbReference type="AlphaFoldDB" id="A0A412Z8G5"/>
<dbReference type="GO" id="GO:0016747">
    <property type="term" value="F:acyltransferase activity, transferring groups other than amino-acyl groups"/>
    <property type="evidence" value="ECO:0007669"/>
    <property type="project" value="InterPro"/>
</dbReference>
<sequence>MAGTMDILIREMTIADYDQVYGLWTEIKGFGIRSIDDSREGVERFLGRNPTTSVVAVQNGHIIGNILCGHDGRTGCFYHVCVAPGYRKHGIGYRMVRFAMEALQKEGVSKISLIAFKGNEVGNAFWQGIGWQEREDVNTYEFILNEENITRFVR</sequence>
<dbReference type="Proteomes" id="UP000283975">
    <property type="component" value="Unassembled WGS sequence"/>
</dbReference>
<feature type="domain" description="N-acetyltransferase" evidence="3">
    <location>
        <begin position="7"/>
        <end position="150"/>
    </location>
</feature>
<dbReference type="PIRSF" id="PIRSF037663">
    <property type="entry name" value="Acetyltransf_GNAT_prd"/>
    <property type="match status" value="1"/>
</dbReference>
<dbReference type="RefSeq" id="WP_002572077.1">
    <property type="nucleotide sequence ID" value="NZ_BAABXO010000001.1"/>
</dbReference>
<evidence type="ECO:0000256" key="2">
    <source>
        <dbReference type="ARBA" id="ARBA00023315"/>
    </source>
</evidence>
<dbReference type="InterPro" id="IPR050832">
    <property type="entry name" value="Bact_Acetyltransf"/>
</dbReference>
<dbReference type="Pfam" id="PF00583">
    <property type="entry name" value="Acetyltransf_1"/>
    <property type="match status" value="1"/>
</dbReference>
<gene>
    <name evidence="5" type="ORF">DW839_09480</name>
    <name evidence="4" type="ORF">DWW02_13145</name>
</gene>
<keyword evidence="1 4" id="KW-0808">Transferase</keyword>
<dbReference type="InterPro" id="IPR016181">
    <property type="entry name" value="Acyl_CoA_acyltransferase"/>
</dbReference>
<accession>A0A412Z8G5</accession>
<dbReference type="PANTHER" id="PTHR43877:SF1">
    <property type="entry name" value="ACETYLTRANSFERASE"/>
    <property type="match status" value="1"/>
</dbReference>
<dbReference type="SUPFAM" id="SSF55729">
    <property type="entry name" value="Acyl-CoA N-acyltransferases (Nat)"/>
    <property type="match status" value="1"/>
</dbReference>